<dbReference type="PANTHER" id="PTHR12439">
    <property type="entry name" value="PLACENTAL PROTEIN 11-RELATED"/>
    <property type="match status" value="1"/>
</dbReference>
<keyword evidence="4" id="KW-0540">Nuclease</keyword>
<evidence type="ECO:0000313" key="12">
    <source>
        <dbReference type="EMBL" id="CAE0402154.1"/>
    </source>
</evidence>
<gene>
    <name evidence="12" type="ORF">ACOF00016_LOCUS449</name>
</gene>
<evidence type="ECO:0000256" key="2">
    <source>
        <dbReference type="ARBA" id="ARBA00010168"/>
    </source>
</evidence>
<dbReference type="InterPro" id="IPR037227">
    <property type="entry name" value="EndoU-like"/>
</dbReference>
<dbReference type="Pfam" id="PF09412">
    <property type="entry name" value="XendoU"/>
    <property type="match status" value="1"/>
</dbReference>
<evidence type="ECO:0000259" key="11">
    <source>
        <dbReference type="PROSITE" id="PS51959"/>
    </source>
</evidence>
<dbReference type="GO" id="GO:0016829">
    <property type="term" value="F:lyase activity"/>
    <property type="evidence" value="ECO:0007669"/>
    <property type="project" value="UniProtKB-KW"/>
</dbReference>
<comment type="similarity">
    <text evidence="2">Belongs to the ENDOU family.</text>
</comment>
<evidence type="ECO:0000256" key="5">
    <source>
        <dbReference type="ARBA" id="ARBA00022723"/>
    </source>
</evidence>
<dbReference type="GO" id="GO:0046872">
    <property type="term" value="F:metal ion binding"/>
    <property type="evidence" value="ECO:0007669"/>
    <property type="project" value="UniProtKB-KW"/>
</dbReference>
<reference evidence="12" key="1">
    <citation type="submission" date="2021-01" db="EMBL/GenBank/DDBJ databases">
        <authorList>
            <person name="Corre E."/>
            <person name="Pelletier E."/>
            <person name="Niang G."/>
            <person name="Scheremetjew M."/>
            <person name="Finn R."/>
            <person name="Kale V."/>
            <person name="Holt S."/>
            <person name="Cochrane G."/>
            <person name="Meng A."/>
            <person name="Brown T."/>
            <person name="Cohen L."/>
        </authorList>
    </citation>
    <scope>NUCLEOTIDE SEQUENCE</scope>
    <source>
        <strain evidence="12">CCMP127</strain>
    </source>
</reference>
<keyword evidence="10" id="KW-0456">Lyase</keyword>
<dbReference type="InterPro" id="IPR018998">
    <property type="entry name" value="EndoU_C"/>
</dbReference>
<comment type="subunit">
    <text evidence="3">Monomer.</text>
</comment>
<dbReference type="PANTHER" id="PTHR12439:SF11">
    <property type="entry name" value="URIDYLATE-SPECIFIC ENDORIBONUCLEASE"/>
    <property type="match status" value="1"/>
</dbReference>
<name>A0A7S3P3E4_9STRA</name>
<evidence type="ECO:0000256" key="4">
    <source>
        <dbReference type="ARBA" id="ARBA00022722"/>
    </source>
</evidence>
<proteinExistence type="inferred from homology"/>
<evidence type="ECO:0000256" key="9">
    <source>
        <dbReference type="ARBA" id="ARBA00023211"/>
    </source>
</evidence>
<dbReference type="GO" id="GO:0003723">
    <property type="term" value="F:RNA binding"/>
    <property type="evidence" value="ECO:0007669"/>
    <property type="project" value="UniProtKB-KW"/>
</dbReference>
<accession>A0A7S3P3E4</accession>
<dbReference type="SUPFAM" id="SSF142877">
    <property type="entry name" value="EndoU-like"/>
    <property type="match status" value="1"/>
</dbReference>
<dbReference type="InterPro" id="IPR039787">
    <property type="entry name" value="ENDOU"/>
</dbReference>
<feature type="domain" description="EndoU" evidence="11">
    <location>
        <begin position="193"/>
        <end position="467"/>
    </location>
</feature>
<keyword evidence="6" id="KW-0255">Endonuclease</keyword>
<dbReference type="PROSITE" id="PS51959">
    <property type="entry name" value="ENDOU"/>
    <property type="match status" value="1"/>
</dbReference>
<evidence type="ECO:0000256" key="1">
    <source>
        <dbReference type="ARBA" id="ARBA00001936"/>
    </source>
</evidence>
<keyword evidence="7" id="KW-0378">Hydrolase</keyword>
<keyword evidence="8" id="KW-0694">RNA-binding</keyword>
<protein>
    <recommendedName>
        <fullName evidence="11">EndoU domain-containing protein</fullName>
    </recommendedName>
</protein>
<evidence type="ECO:0000256" key="6">
    <source>
        <dbReference type="ARBA" id="ARBA00022759"/>
    </source>
</evidence>
<evidence type="ECO:0000256" key="10">
    <source>
        <dbReference type="ARBA" id="ARBA00023239"/>
    </source>
</evidence>
<comment type="cofactor">
    <cofactor evidence="1">
        <name>Mn(2+)</name>
        <dbReference type="ChEBI" id="CHEBI:29035"/>
    </cofactor>
</comment>
<keyword evidence="5" id="KW-0479">Metal-binding</keyword>
<organism evidence="12">
    <name type="scientific">Amphora coffeiformis</name>
    <dbReference type="NCBI Taxonomy" id="265554"/>
    <lineage>
        <taxon>Eukaryota</taxon>
        <taxon>Sar</taxon>
        <taxon>Stramenopiles</taxon>
        <taxon>Ochrophyta</taxon>
        <taxon>Bacillariophyta</taxon>
        <taxon>Bacillariophyceae</taxon>
        <taxon>Bacillariophycidae</taxon>
        <taxon>Thalassiophysales</taxon>
        <taxon>Catenulaceae</taxon>
        <taxon>Amphora</taxon>
    </lineage>
</organism>
<evidence type="ECO:0000256" key="7">
    <source>
        <dbReference type="ARBA" id="ARBA00022801"/>
    </source>
</evidence>
<keyword evidence="9" id="KW-0464">Manganese</keyword>
<dbReference type="AlphaFoldDB" id="A0A7S3P3E4"/>
<dbReference type="EMBL" id="HBIM01000513">
    <property type="protein sequence ID" value="CAE0402154.1"/>
    <property type="molecule type" value="Transcribed_RNA"/>
</dbReference>
<dbReference type="GO" id="GO:0016787">
    <property type="term" value="F:hydrolase activity"/>
    <property type="evidence" value="ECO:0007669"/>
    <property type="project" value="UniProtKB-KW"/>
</dbReference>
<dbReference type="CDD" id="cd21159">
    <property type="entry name" value="XendoU"/>
    <property type="match status" value="1"/>
</dbReference>
<dbReference type="GO" id="GO:0004521">
    <property type="term" value="F:RNA endonuclease activity"/>
    <property type="evidence" value="ECO:0007669"/>
    <property type="project" value="InterPro"/>
</dbReference>
<evidence type="ECO:0000256" key="8">
    <source>
        <dbReference type="ARBA" id="ARBA00022884"/>
    </source>
</evidence>
<sequence>MSAMDANVVEFYRQIYADLAVDSGEAAALTDFLTGLNPPPDKLLWMRATAFRVASEFLGDDKDSNVSLLRTANFIVHAIETNCMQPRALDGAGPVDEEALSDFYKTIFEDMTVNSDENAGLIKFFKEDNPPDADSMVTVRATVFKVACDFLSDDDKDHNTQLLRCINVVVHAFEMTCLSPKPFELKEEEVMNLDVDLPEAVNQLWALDANRLDPNRDYTINVQEGKKPYWAEDKAEDPLFSYVDQSVLRRPTYSAFIALLDNYSSETGIEEVVTHTERAEVKKFLRRVMETKPMQFCHRYCHAKNPDLVPSSRDGFIGLLQKIWFDLYHRSTARDSSGFEHVFVGEVKDGKISGFHNWVRLYLEEKAGHLDYRGYIKPRSSNEASTNNDDQLLTIQFTWNGVEKSVGSSFIGTSPEFELALYTMCFLVGEEENDITLAMGEDTFEVTIKCFRMARDKVGTSFPEIKSHYD</sequence>
<evidence type="ECO:0000256" key="3">
    <source>
        <dbReference type="ARBA" id="ARBA00011245"/>
    </source>
</evidence>